<dbReference type="GO" id="GO:0005886">
    <property type="term" value="C:plasma membrane"/>
    <property type="evidence" value="ECO:0007669"/>
    <property type="project" value="TreeGrafter"/>
</dbReference>
<protein>
    <recommendedName>
        <fullName evidence="6">Copper transport protein</fullName>
    </recommendedName>
</protein>
<evidence type="ECO:0000256" key="2">
    <source>
        <dbReference type="ARBA" id="ARBA00022692"/>
    </source>
</evidence>
<dbReference type="EMBL" id="PNBA02000008">
    <property type="protein sequence ID" value="KAG6415051.1"/>
    <property type="molecule type" value="Genomic_DNA"/>
</dbReference>
<dbReference type="InterPro" id="IPR007274">
    <property type="entry name" value="Cop_transporter"/>
</dbReference>
<proteinExistence type="inferred from homology"/>
<keyword evidence="4 6" id="KW-1133">Transmembrane helix</keyword>
<evidence type="ECO:0000313" key="8">
    <source>
        <dbReference type="Proteomes" id="UP000298416"/>
    </source>
</evidence>
<keyword evidence="5 6" id="KW-0472">Membrane</keyword>
<reference evidence="7" key="1">
    <citation type="submission" date="2018-01" db="EMBL/GenBank/DDBJ databases">
        <authorList>
            <person name="Mao J.F."/>
        </authorList>
    </citation>
    <scope>NUCLEOTIDE SEQUENCE</scope>
    <source>
        <strain evidence="7">Huo1</strain>
        <tissue evidence="7">Leaf</tissue>
    </source>
</reference>
<reference evidence="7" key="2">
    <citation type="submission" date="2020-08" db="EMBL/GenBank/DDBJ databases">
        <title>Plant Genome Project.</title>
        <authorList>
            <person name="Zhang R.-G."/>
        </authorList>
    </citation>
    <scope>NUCLEOTIDE SEQUENCE</scope>
    <source>
        <strain evidence="7">Huo1</strain>
        <tissue evidence="7">Leaf</tissue>
    </source>
</reference>
<sequence length="120" mass="13423">MESHMTFSLGDGSENLYLNIVDLAIVFMMSLVVEWMSHTTYLSNFSDDNNVRLGLIQTGFYVVRMVVAYIVMLAVMSFDARIFAVAVAGYTLGFLLFGSRVFDENELGYHKASDLPPLSC</sequence>
<name>A0A8X8XPB1_SALSN</name>
<dbReference type="Proteomes" id="UP000298416">
    <property type="component" value="Unassembled WGS sequence"/>
</dbReference>
<dbReference type="GO" id="GO:0005375">
    <property type="term" value="F:copper ion transmembrane transporter activity"/>
    <property type="evidence" value="ECO:0007669"/>
    <property type="project" value="UniProtKB-UniRule"/>
</dbReference>
<evidence type="ECO:0000313" key="7">
    <source>
        <dbReference type="EMBL" id="KAG6415051.1"/>
    </source>
</evidence>
<keyword evidence="2 6" id="KW-0812">Transmembrane</keyword>
<keyword evidence="8" id="KW-1185">Reference proteome</keyword>
<dbReference type="OrthoDB" id="73901at2759"/>
<feature type="transmembrane region" description="Helical" evidence="6">
    <location>
        <begin position="16"/>
        <end position="37"/>
    </location>
</feature>
<keyword evidence="6" id="KW-0813">Transport</keyword>
<comment type="caution">
    <text evidence="7">The sequence shown here is derived from an EMBL/GenBank/DDBJ whole genome shotgun (WGS) entry which is preliminary data.</text>
</comment>
<evidence type="ECO:0000256" key="6">
    <source>
        <dbReference type="RuleBase" id="RU367022"/>
    </source>
</evidence>
<feature type="transmembrane region" description="Helical" evidence="6">
    <location>
        <begin position="82"/>
        <end position="102"/>
    </location>
</feature>
<evidence type="ECO:0000256" key="5">
    <source>
        <dbReference type="ARBA" id="ARBA00023136"/>
    </source>
</evidence>
<dbReference type="Pfam" id="PF04145">
    <property type="entry name" value="Ctr"/>
    <property type="match status" value="1"/>
</dbReference>
<dbReference type="PANTHER" id="PTHR12483">
    <property type="entry name" value="SOLUTE CARRIER FAMILY 31 COPPER TRANSPORTERS"/>
    <property type="match status" value="1"/>
</dbReference>
<dbReference type="AlphaFoldDB" id="A0A8X8XPB1"/>
<accession>A0A8X8XPB1</accession>
<comment type="similarity">
    <text evidence="1 6">Belongs to the copper transporter (Ctr) (TC 1.A.56) family. SLC31A subfamily.</text>
</comment>
<evidence type="ECO:0000256" key="3">
    <source>
        <dbReference type="ARBA" id="ARBA00022796"/>
    </source>
</evidence>
<gene>
    <name evidence="7" type="ORF">SASPL_122452</name>
</gene>
<dbReference type="PANTHER" id="PTHR12483:SF24">
    <property type="entry name" value="COPPER TRANSPORTER 2-RELATED"/>
    <property type="match status" value="1"/>
</dbReference>
<evidence type="ECO:0000256" key="4">
    <source>
        <dbReference type="ARBA" id="ARBA00022989"/>
    </source>
</evidence>
<comment type="subcellular location">
    <subcellularLocation>
        <location evidence="6">Membrane</location>
        <topology evidence="6">Multi-pass membrane protein</topology>
    </subcellularLocation>
</comment>
<feature type="transmembrane region" description="Helical" evidence="6">
    <location>
        <begin position="58"/>
        <end position="76"/>
    </location>
</feature>
<keyword evidence="3 6" id="KW-0187">Copper transport</keyword>
<keyword evidence="6" id="KW-0406">Ion transport</keyword>
<evidence type="ECO:0000256" key="1">
    <source>
        <dbReference type="ARBA" id="ARBA00006921"/>
    </source>
</evidence>
<organism evidence="7">
    <name type="scientific">Salvia splendens</name>
    <name type="common">Scarlet sage</name>
    <dbReference type="NCBI Taxonomy" id="180675"/>
    <lineage>
        <taxon>Eukaryota</taxon>
        <taxon>Viridiplantae</taxon>
        <taxon>Streptophyta</taxon>
        <taxon>Embryophyta</taxon>
        <taxon>Tracheophyta</taxon>
        <taxon>Spermatophyta</taxon>
        <taxon>Magnoliopsida</taxon>
        <taxon>eudicotyledons</taxon>
        <taxon>Gunneridae</taxon>
        <taxon>Pentapetalae</taxon>
        <taxon>asterids</taxon>
        <taxon>lamiids</taxon>
        <taxon>Lamiales</taxon>
        <taxon>Lamiaceae</taxon>
        <taxon>Nepetoideae</taxon>
        <taxon>Mentheae</taxon>
        <taxon>Salviinae</taxon>
        <taxon>Salvia</taxon>
        <taxon>Salvia subgen. Calosphace</taxon>
        <taxon>core Calosphace</taxon>
    </lineage>
</organism>
<keyword evidence="6" id="KW-0186">Copper</keyword>